<accession>A0ABT4UJ16</accession>
<feature type="transmembrane region" description="Helical" evidence="1">
    <location>
        <begin position="212"/>
        <end position="237"/>
    </location>
</feature>
<keyword evidence="1" id="KW-0812">Transmembrane</keyword>
<evidence type="ECO:0000256" key="1">
    <source>
        <dbReference type="SAM" id="Phobius"/>
    </source>
</evidence>
<feature type="transmembrane region" description="Helical" evidence="1">
    <location>
        <begin position="46"/>
        <end position="64"/>
    </location>
</feature>
<reference evidence="2 3" key="1">
    <citation type="submission" date="2022-12" db="EMBL/GenBank/DDBJ databases">
        <title>Chitinophagaceae gen. sp. nov., a new member of the family Chitinophagaceae, isolated from soil in a chemical factory.</title>
        <authorList>
            <person name="Ke Z."/>
        </authorList>
    </citation>
    <scope>NUCLEOTIDE SEQUENCE [LARGE SCALE GENOMIC DNA]</scope>
    <source>
        <strain evidence="2 3">LY-5</strain>
    </source>
</reference>
<organism evidence="2 3">
    <name type="scientific">Polluticaenibacter yanchengensis</name>
    <dbReference type="NCBI Taxonomy" id="3014562"/>
    <lineage>
        <taxon>Bacteria</taxon>
        <taxon>Pseudomonadati</taxon>
        <taxon>Bacteroidota</taxon>
        <taxon>Chitinophagia</taxon>
        <taxon>Chitinophagales</taxon>
        <taxon>Chitinophagaceae</taxon>
        <taxon>Polluticaenibacter</taxon>
    </lineage>
</organism>
<feature type="transmembrane region" description="Helical" evidence="1">
    <location>
        <begin position="84"/>
        <end position="102"/>
    </location>
</feature>
<gene>
    <name evidence="2" type="ORF">O3P16_08030</name>
</gene>
<dbReference type="Proteomes" id="UP001210231">
    <property type="component" value="Unassembled WGS sequence"/>
</dbReference>
<proteinExistence type="predicted"/>
<feature type="transmembrane region" description="Helical" evidence="1">
    <location>
        <begin position="21"/>
        <end position="40"/>
    </location>
</feature>
<feature type="transmembrane region" description="Helical" evidence="1">
    <location>
        <begin position="150"/>
        <end position="167"/>
    </location>
</feature>
<feature type="transmembrane region" description="Helical" evidence="1">
    <location>
        <begin position="268"/>
        <end position="290"/>
    </location>
</feature>
<dbReference type="EMBL" id="JAQGEF010000007">
    <property type="protein sequence ID" value="MDA3614753.1"/>
    <property type="molecule type" value="Genomic_DNA"/>
</dbReference>
<evidence type="ECO:0000313" key="2">
    <source>
        <dbReference type="EMBL" id="MDA3614753.1"/>
    </source>
</evidence>
<feature type="transmembrane region" description="Helical" evidence="1">
    <location>
        <begin position="173"/>
        <end position="191"/>
    </location>
</feature>
<feature type="transmembrane region" description="Helical" evidence="1">
    <location>
        <begin position="243"/>
        <end position="261"/>
    </location>
</feature>
<name>A0ABT4UJ16_9BACT</name>
<evidence type="ECO:0008006" key="4">
    <source>
        <dbReference type="Google" id="ProtNLM"/>
    </source>
</evidence>
<keyword evidence="3" id="KW-1185">Reference proteome</keyword>
<sequence length="303" mass="35144">MVKYYLKIQGLIIHRTIKDTGVPPFLLYVIALIALPYLTMQLFNKTSLAPFLIAGLSIYNLVQLNQTDRNNFIKLNFRKYFYQLRWLESFIVTLPFLIMLLVYNQWYLALLCMVSVFTIPLLKPLKPYGKTLVTPFSKRPFEFVTGTRQYFLLILACYLLLGIAIYYKNYNLGLFAIFGLYGTCMLFYSQLESKYLVWNYAKTASRFLIVKCLIALQNAAFITIPAIILTAVCFQVYDKTILLSLLANVFLINMVLFKYSAFPNQPNVVNAIMFALCLYFPPLLFILIPYNFYIASARLKTIL</sequence>
<comment type="caution">
    <text evidence="2">The sequence shown here is derived from an EMBL/GenBank/DDBJ whole genome shotgun (WGS) entry which is preliminary data.</text>
</comment>
<protein>
    <recommendedName>
        <fullName evidence="4">ABC transporter permease</fullName>
    </recommendedName>
</protein>
<keyword evidence="1" id="KW-1133">Transmembrane helix</keyword>
<keyword evidence="1" id="KW-0472">Membrane</keyword>
<dbReference type="RefSeq" id="WP_407031077.1">
    <property type="nucleotide sequence ID" value="NZ_JAQGEF010000007.1"/>
</dbReference>
<evidence type="ECO:0000313" key="3">
    <source>
        <dbReference type="Proteomes" id="UP001210231"/>
    </source>
</evidence>